<comment type="caution">
    <text evidence="1">The sequence shown here is derived from an EMBL/GenBank/DDBJ whole genome shotgun (WGS) entry which is preliminary data.</text>
</comment>
<accession>A0A939PIP7</accession>
<sequence length="341" mass="36502">MNDLHEVRELWSEATEPGDARMAAVRGRLLEETRQPGRARTRTPGHVWTVRMSLAGGLVAAATAGAVLLPYANGPGSTPANAAELLDQAATAAEHGKAINPLPHQFVYQETTALEVSFNSDVSWFRKVRYQQWQRADGSIAPYRRKTLLGLLPLPGKKLPALARQTEHLSTNAQFLPCTAKPAEPNAPYALHSKLPTDPARLRNALTAGVDAGQRAELSLDQAVWTNLTALASVPTPPKVQAALFKLARQIKGASLTGPTTDIAGRRGLAVTYNARPGEREDLIFDAKTYRFLGTRSVTTDASKTMPRGTTTADLAVTKTAVVDNLPVPSTGHPCPPSSTG</sequence>
<name>A0A939PIP7_9ACTN</name>
<dbReference type="EMBL" id="JAGEOJ010000020">
    <property type="protein sequence ID" value="MBO2453446.1"/>
    <property type="molecule type" value="Genomic_DNA"/>
</dbReference>
<proteinExistence type="predicted"/>
<dbReference type="RefSeq" id="WP_208261462.1">
    <property type="nucleotide sequence ID" value="NZ_JAGEOJ010000020.1"/>
</dbReference>
<gene>
    <name evidence="1" type="ORF">J4573_40580</name>
</gene>
<dbReference type="AlphaFoldDB" id="A0A939PIP7"/>
<reference evidence="1" key="1">
    <citation type="submission" date="2021-03" db="EMBL/GenBank/DDBJ databases">
        <authorList>
            <person name="Kanchanasin P."/>
            <person name="Saeng-In P."/>
            <person name="Phongsopitanun W."/>
            <person name="Yuki M."/>
            <person name="Kudo T."/>
            <person name="Ohkuma M."/>
            <person name="Tanasupawat S."/>
        </authorList>
    </citation>
    <scope>NUCLEOTIDE SEQUENCE</scope>
    <source>
        <strain evidence="1">GKU 128</strain>
    </source>
</reference>
<evidence type="ECO:0000313" key="1">
    <source>
        <dbReference type="EMBL" id="MBO2453446.1"/>
    </source>
</evidence>
<dbReference type="NCBIfam" id="NF038083">
    <property type="entry name" value="CU044_5270_fam"/>
    <property type="match status" value="1"/>
</dbReference>
<keyword evidence="2" id="KW-1185">Reference proteome</keyword>
<protein>
    <submittedName>
        <fullName evidence="1">CU044_5270 family protein</fullName>
    </submittedName>
</protein>
<organism evidence="1 2">
    <name type="scientific">Actinomadura barringtoniae</name>
    <dbReference type="NCBI Taxonomy" id="1427535"/>
    <lineage>
        <taxon>Bacteria</taxon>
        <taxon>Bacillati</taxon>
        <taxon>Actinomycetota</taxon>
        <taxon>Actinomycetes</taxon>
        <taxon>Streptosporangiales</taxon>
        <taxon>Thermomonosporaceae</taxon>
        <taxon>Actinomadura</taxon>
    </lineage>
</organism>
<dbReference type="Proteomes" id="UP000669179">
    <property type="component" value="Unassembled WGS sequence"/>
</dbReference>
<dbReference type="InterPro" id="IPR047789">
    <property type="entry name" value="CU044_5270-like"/>
</dbReference>
<evidence type="ECO:0000313" key="2">
    <source>
        <dbReference type="Proteomes" id="UP000669179"/>
    </source>
</evidence>